<dbReference type="InterPro" id="IPR039425">
    <property type="entry name" value="RNA_pol_sigma-70-like"/>
</dbReference>
<evidence type="ECO:0000256" key="2">
    <source>
        <dbReference type="ARBA" id="ARBA00023015"/>
    </source>
</evidence>
<dbReference type="AlphaFoldDB" id="A0A7V2B0A6"/>
<keyword evidence="4" id="KW-0238">DNA-binding</keyword>
<dbReference type="InterPro" id="IPR013324">
    <property type="entry name" value="RNA_pol_sigma_r3/r4-like"/>
</dbReference>
<reference evidence="8" key="1">
    <citation type="journal article" date="2020" name="mSystems">
        <title>Genome- and Community-Level Interaction Insights into Carbon Utilization and Element Cycling Functions of Hydrothermarchaeota in Hydrothermal Sediment.</title>
        <authorList>
            <person name="Zhou Z."/>
            <person name="Liu Y."/>
            <person name="Xu W."/>
            <person name="Pan J."/>
            <person name="Luo Z.H."/>
            <person name="Li M."/>
        </authorList>
    </citation>
    <scope>NUCLEOTIDE SEQUENCE [LARGE SCALE GENOMIC DNA]</scope>
    <source>
        <strain evidence="8">SpSt-143</strain>
    </source>
</reference>
<dbReference type="EMBL" id="DSGB01000004">
    <property type="protein sequence ID" value="HER95914.1"/>
    <property type="molecule type" value="Genomic_DNA"/>
</dbReference>
<dbReference type="PANTHER" id="PTHR43133:SF8">
    <property type="entry name" value="RNA POLYMERASE SIGMA FACTOR HI_1459-RELATED"/>
    <property type="match status" value="1"/>
</dbReference>
<comment type="caution">
    <text evidence="8">The sequence shown here is derived from an EMBL/GenBank/DDBJ whole genome shotgun (WGS) entry which is preliminary data.</text>
</comment>
<feature type="domain" description="RNA polymerase sigma-70 region 2" evidence="6">
    <location>
        <begin position="24"/>
        <end position="94"/>
    </location>
</feature>
<organism evidence="8">
    <name type="scientific">Rhodothermus marinus</name>
    <name type="common">Rhodothermus obamensis</name>
    <dbReference type="NCBI Taxonomy" id="29549"/>
    <lineage>
        <taxon>Bacteria</taxon>
        <taxon>Pseudomonadati</taxon>
        <taxon>Rhodothermota</taxon>
        <taxon>Rhodothermia</taxon>
        <taxon>Rhodothermales</taxon>
        <taxon>Rhodothermaceae</taxon>
        <taxon>Rhodothermus</taxon>
    </lineage>
</organism>
<dbReference type="InterPro" id="IPR013325">
    <property type="entry name" value="RNA_pol_sigma_r2"/>
</dbReference>
<keyword evidence="2" id="KW-0805">Transcription regulation</keyword>
<protein>
    <submittedName>
        <fullName evidence="8">Sigma-70 family RNA polymerase sigma factor</fullName>
    </submittedName>
</protein>
<evidence type="ECO:0000313" key="8">
    <source>
        <dbReference type="EMBL" id="HER95914.1"/>
    </source>
</evidence>
<name>A0A7V2B0A6_RHOMR</name>
<dbReference type="CDD" id="cd06171">
    <property type="entry name" value="Sigma70_r4"/>
    <property type="match status" value="1"/>
</dbReference>
<dbReference type="InterPro" id="IPR014284">
    <property type="entry name" value="RNA_pol_sigma-70_dom"/>
</dbReference>
<dbReference type="GO" id="GO:0006352">
    <property type="term" value="P:DNA-templated transcription initiation"/>
    <property type="evidence" value="ECO:0007669"/>
    <property type="project" value="InterPro"/>
</dbReference>
<feature type="domain" description="RNA polymerase sigma factor 70 region 4 type 2" evidence="7">
    <location>
        <begin position="133"/>
        <end position="172"/>
    </location>
</feature>
<dbReference type="InterPro" id="IPR036388">
    <property type="entry name" value="WH-like_DNA-bd_sf"/>
</dbReference>
<dbReference type="GO" id="GO:0003677">
    <property type="term" value="F:DNA binding"/>
    <property type="evidence" value="ECO:0007669"/>
    <property type="project" value="UniProtKB-KW"/>
</dbReference>
<sequence>MHPTDDQLVAAYLEQGDTQAFRQLVERHQERIYGYLLGWVRDPEVANDLFQETFLRVLAALRQERASYTQQGRWLAWVMRIARNAALDYLRSRRKWHNVAENDLEEGATFWDRLPDEAPAADRELENAELQALLADCIERLPPEQREVLLLRQEAELTFREIAELTGVSINTALGRMRYALINLRKMMVQRQKQLATE</sequence>
<evidence type="ECO:0000259" key="6">
    <source>
        <dbReference type="Pfam" id="PF04542"/>
    </source>
</evidence>
<comment type="similarity">
    <text evidence="1">Belongs to the sigma-70 factor family. ECF subfamily.</text>
</comment>
<gene>
    <name evidence="8" type="ORF">ENO59_05285</name>
</gene>
<keyword evidence="5" id="KW-0804">Transcription</keyword>
<dbReference type="Gene3D" id="1.10.1740.10">
    <property type="match status" value="1"/>
</dbReference>
<evidence type="ECO:0000256" key="1">
    <source>
        <dbReference type="ARBA" id="ARBA00010641"/>
    </source>
</evidence>
<evidence type="ECO:0000259" key="7">
    <source>
        <dbReference type="Pfam" id="PF08281"/>
    </source>
</evidence>
<dbReference type="PANTHER" id="PTHR43133">
    <property type="entry name" value="RNA POLYMERASE ECF-TYPE SIGMA FACTO"/>
    <property type="match status" value="1"/>
</dbReference>
<dbReference type="InterPro" id="IPR013249">
    <property type="entry name" value="RNA_pol_sigma70_r4_t2"/>
</dbReference>
<accession>A0A7V2B0A6</accession>
<dbReference type="Gene3D" id="1.10.10.10">
    <property type="entry name" value="Winged helix-like DNA-binding domain superfamily/Winged helix DNA-binding domain"/>
    <property type="match status" value="1"/>
</dbReference>
<evidence type="ECO:0000256" key="4">
    <source>
        <dbReference type="ARBA" id="ARBA00023125"/>
    </source>
</evidence>
<evidence type="ECO:0000256" key="3">
    <source>
        <dbReference type="ARBA" id="ARBA00023082"/>
    </source>
</evidence>
<keyword evidence="3" id="KW-0731">Sigma factor</keyword>
<dbReference type="SUPFAM" id="SSF88659">
    <property type="entry name" value="Sigma3 and sigma4 domains of RNA polymerase sigma factors"/>
    <property type="match status" value="1"/>
</dbReference>
<dbReference type="NCBIfam" id="TIGR02937">
    <property type="entry name" value="sigma70-ECF"/>
    <property type="match status" value="1"/>
</dbReference>
<dbReference type="Pfam" id="PF08281">
    <property type="entry name" value="Sigma70_r4_2"/>
    <property type="match status" value="1"/>
</dbReference>
<dbReference type="InterPro" id="IPR007627">
    <property type="entry name" value="RNA_pol_sigma70_r2"/>
</dbReference>
<dbReference type="GO" id="GO:0016987">
    <property type="term" value="F:sigma factor activity"/>
    <property type="evidence" value="ECO:0007669"/>
    <property type="project" value="UniProtKB-KW"/>
</dbReference>
<dbReference type="Pfam" id="PF04542">
    <property type="entry name" value="Sigma70_r2"/>
    <property type="match status" value="1"/>
</dbReference>
<dbReference type="SUPFAM" id="SSF88946">
    <property type="entry name" value="Sigma2 domain of RNA polymerase sigma factors"/>
    <property type="match status" value="1"/>
</dbReference>
<evidence type="ECO:0000256" key="5">
    <source>
        <dbReference type="ARBA" id="ARBA00023163"/>
    </source>
</evidence>
<proteinExistence type="inferred from homology"/>